<dbReference type="Gene3D" id="3.40.50.300">
    <property type="entry name" value="P-loop containing nucleotide triphosphate hydrolases"/>
    <property type="match status" value="1"/>
</dbReference>
<dbReference type="SMART" id="SM00382">
    <property type="entry name" value="AAA"/>
    <property type="match status" value="1"/>
</dbReference>
<keyword evidence="2" id="KW-0808">Transferase</keyword>
<accession>A0A9X8UJ99</accession>
<dbReference type="GO" id="GO:0005524">
    <property type="term" value="F:ATP binding"/>
    <property type="evidence" value="ECO:0007669"/>
    <property type="project" value="InterPro"/>
</dbReference>
<keyword evidence="3" id="KW-1185">Reference proteome</keyword>
<gene>
    <name evidence="2" type="ORF">EDD78_10535</name>
</gene>
<dbReference type="AlphaFoldDB" id="A0A9X8UJ99"/>
<dbReference type="Pfam" id="PF00485">
    <property type="entry name" value="PRK"/>
    <property type="match status" value="1"/>
</dbReference>
<evidence type="ECO:0000259" key="1">
    <source>
        <dbReference type="SMART" id="SM00382"/>
    </source>
</evidence>
<evidence type="ECO:0000313" key="3">
    <source>
        <dbReference type="Proteomes" id="UP000294682"/>
    </source>
</evidence>
<sequence length="312" mass="36242">MRYTHRMEQISIPETAHALRETPQKAMNFAEGKYREKILSVCRELESREAKVLLLTGPSSSGKTTTAKMIAAELKNRGSRVNRISLDNFYKSLDELPLWEDGSRNCESVEGLDIACFAECMEQLLREGRAGFPIYDFSVKRRLDTRKELLYDEHTYVVVEGIHALNPLISGALHGRPCLQVYISVHSDFLDGAGNVRLAARDLRLMRRIVRDFHFRATPVMETLRMWDYVLKGEELYIHPFRERADLHINSTHFYEPFLYREKLLEILDGAQGDSPWNATVRRLIKDEETFFPIDSRLVPRYSLIREFIGQE</sequence>
<proteinExistence type="predicted"/>
<evidence type="ECO:0000313" key="2">
    <source>
        <dbReference type="EMBL" id="TCL43407.1"/>
    </source>
</evidence>
<protein>
    <submittedName>
        <fullName evidence="2">Uridine kinase</fullName>
    </submittedName>
</protein>
<dbReference type="SUPFAM" id="SSF52540">
    <property type="entry name" value="P-loop containing nucleoside triphosphate hydrolases"/>
    <property type="match status" value="1"/>
</dbReference>
<dbReference type="InterPro" id="IPR003593">
    <property type="entry name" value="AAA+_ATPase"/>
</dbReference>
<organism evidence="2 3">
    <name type="scientific">Harryflintia acetispora</name>
    <dbReference type="NCBI Taxonomy" id="1849041"/>
    <lineage>
        <taxon>Bacteria</taxon>
        <taxon>Bacillati</taxon>
        <taxon>Bacillota</taxon>
        <taxon>Clostridia</taxon>
        <taxon>Eubacteriales</taxon>
        <taxon>Oscillospiraceae</taxon>
        <taxon>Harryflintia</taxon>
    </lineage>
</organism>
<keyword evidence="2" id="KW-0418">Kinase</keyword>
<dbReference type="EMBL" id="SLUK01000005">
    <property type="protein sequence ID" value="TCL43407.1"/>
    <property type="molecule type" value="Genomic_DNA"/>
</dbReference>
<dbReference type="RefSeq" id="WP_132084423.1">
    <property type="nucleotide sequence ID" value="NZ_JADNAH010000036.1"/>
</dbReference>
<dbReference type="InterPro" id="IPR027417">
    <property type="entry name" value="P-loop_NTPase"/>
</dbReference>
<comment type="caution">
    <text evidence="2">The sequence shown here is derived from an EMBL/GenBank/DDBJ whole genome shotgun (WGS) entry which is preliminary data.</text>
</comment>
<dbReference type="CDD" id="cd02028">
    <property type="entry name" value="UMPK_like"/>
    <property type="match status" value="1"/>
</dbReference>
<name>A0A9X8UJ99_9FIRM</name>
<dbReference type="InterPro" id="IPR006083">
    <property type="entry name" value="PRK/URK"/>
</dbReference>
<reference evidence="2 3" key="1">
    <citation type="submission" date="2019-03" db="EMBL/GenBank/DDBJ databases">
        <title>Genomic Encyclopedia of Type Strains, Phase IV (KMG-IV): sequencing the most valuable type-strain genomes for metagenomic binning, comparative biology and taxonomic classification.</title>
        <authorList>
            <person name="Goeker M."/>
        </authorList>
    </citation>
    <scope>NUCLEOTIDE SEQUENCE [LARGE SCALE GENOMIC DNA]</scope>
    <source>
        <strain evidence="2 3">DSM 100433</strain>
    </source>
</reference>
<feature type="domain" description="AAA+ ATPase" evidence="1">
    <location>
        <begin position="49"/>
        <end position="210"/>
    </location>
</feature>
<dbReference type="PANTHER" id="PTHR10285">
    <property type="entry name" value="URIDINE KINASE"/>
    <property type="match status" value="1"/>
</dbReference>
<dbReference type="GO" id="GO:0016301">
    <property type="term" value="F:kinase activity"/>
    <property type="evidence" value="ECO:0007669"/>
    <property type="project" value="UniProtKB-KW"/>
</dbReference>
<dbReference type="Proteomes" id="UP000294682">
    <property type="component" value="Unassembled WGS sequence"/>
</dbReference>